<protein>
    <recommendedName>
        <fullName evidence="3">CRAL-TRIO domain-containing protein</fullName>
    </recommendedName>
</protein>
<dbReference type="Proteomes" id="UP001341840">
    <property type="component" value="Unassembled WGS sequence"/>
</dbReference>
<dbReference type="EMBL" id="JASCZI010242062">
    <property type="protein sequence ID" value="MED6209364.1"/>
    <property type="molecule type" value="Genomic_DNA"/>
</dbReference>
<proteinExistence type="predicted"/>
<reference evidence="1 2" key="1">
    <citation type="journal article" date="2023" name="Plants (Basel)">
        <title>Bridging the Gap: Combining Genomics and Transcriptomics Approaches to Understand Stylosanthes scabra, an Orphan Legume from the Brazilian Caatinga.</title>
        <authorList>
            <person name="Ferreira-Neto J.R.C."/>
            <person name="da Silva M.D."/>
            <person name="Binneck E."/>
            <person name="de Melo N.F."/>
            <person name="da Silva R.H."/>
            <person name="de Melo A.L.T.M."/>
            <person name="Pandolfi V."/>
            <person name="Bustamante F.O."/>
            <person name="Brasileiro-Vidal A.C."/>
            <person name="Benko-Iseppon A.M."/>
        </authorList>
    </citation>
    <scope>NUCLEOTIDE SEQUENCE [LARGE SCALE GENOMIC DNA]</scope>
    <source>
        <tissue evidence="1">Leaves</tissue>
    </source>
</reference>
<evidence type="ECO:0008006" key="3">
    <source>
        <dbReference type="Google" id="ProtNLM"/>
    </source>
</evidence>
<name>A0ABU6YH80_9FABA</name>
<evidence type="ECO:0000313" key="1">
    <source>
        <dbReference type="EMBL" id="MED6209364.1"/>
    </source>
</evidence>
<accession>A0ABU6YH80</accession>
<comment type="caution">
    <text evidence="1">The sequence shown here is derived from an EMBL/GenBank/DDBJ whole genome shotgun (WGS) entry which is preliminary data.</text>
</comment>
<organism evidence="1 2">
    <name type="scientific">Stylosanthes scabra</name>
    <dbReference type="NCBI Taxonomy" id="79078"/>
    <lineage>
        <taxon>Eukaryota</taxon>
        <taxon>Viridiplantae</taxon>
        <taxon>Streptophyta</taxon>
        <taxon>Embryophyta</taxon>
        <taxon>Tracheophyta</taxon>
        <taxon>Spermatophyta</taxon>
        <taxon>Magnoliopsida</taxon>
        <taxon>eudicotyledons</taxon>
        <taxon>Gunneridae</taxon>
        <taxon>Pentapetalae</taxon>
        <taxon>rosids</taxon>
        <taxon>fabids</taxon>
        <taxon>Fabales</taxon>
        <taxon>Fabaceae</taxon>
        <taxon>Papilionoideae</taxon>
        <taxon>50 kb inversion clade</taxon>
        <taxon>dalbergioids sensu lato</taxon>
        <taxon>Dalbergieae</taxon>
        <taxon>Pterocarpus clade</taxon>
        <taxon>Stylosanthes</taxon>
    </lineage>
</organism>
<keyword evidence="2" id="KW-1185">Reference proteome</keyword>
<evidence type="ECO:0000313" key="2">
    <source>
        <dbReference type="Proteomes" id="UP001341840"/>
    </source>
</evidence>
<gene>
    <name evidence="1" type="ORF">PIB30_053965</name>
</gene>
<sequence length="148" mass="16538">MVRWAGMRTGFGLDATCQYAGGLKCVILRNIAAAGAMPVRRVAYRLLNFFPPNQFKFKIFWVDSDAHVRAMFELHRRYGSREVMELLTEMETANVDASKTKSRSWIACPNPASSKNGSSASGAGMRNEHLLGSNTLSLWINITVEKHK</sequence>